<dbReference type="Pfam" id="PF12867">
    <property type="entry name" value="DinB_2"/>
    <property type="match status" value="1"/>
</dbReference>
<evidence type="ECO:0000259" key="1">
    <source>
        <dbReference type="Pfam" id="PF12867"/>
    </source>
</evidence>
<dbReference type="Proteomes" id="UP000737402">
    <property type="component" value="Unassembled WGS sequence"/>
</dbReference>
<evidence type="ECO:0000313" key="3">
    <source>
        <dbReference type="Proteomes" id="UP000737402"/>
    </source>
</evidence>
<dbReference type="SUPFAM" id="SSF109854">
    <property type="entry name" value="DinB/YfiT-like putative metalloenzymes"/>
    <property type="match status" value="1"/>
</dbReference>
<sequence length="172" mass="19724">MLKRPLENEYPSYYNNYLKLVPSGNLLEILEEQLTEAVTLFSGLSEEQGSIAYASGKWTVKEVIGHMIDTERIMSYRLLRISRGDKSPLAGFSEEDYAFEGKFTQRLLTELVEELQTVRKSTISLLRGIPEYAWPRSGTANELPVTAQAVAFIIAGHWIHHMRIIEERYLQN</sequence>
<accession>A0ABS2P229</accession>
<dbReference type="EMBL" id="JAFBED010000006">
    <property type="protein sequence ID" value="MBM7621012.1"/>
    <property type="molecule type" value="Genomic_DNA"/>
</dbReference>
<dbReference type="Gene3D" id="1.20.120.450">
    <property type="entry name" value="dinb family like domain"/>
    <property type="match status" value="1"/>
</dbReference>
<keyword evidence="3" id="KW-1185">Reference proteome</keyword>
<gene>
    <name evidence="2" type="ORF">JOC95_002885</name>
</gene>
<dbReference type="RefSeq" id="WP_204417506.1">
    <property type="nucleotide sequence ID" value="NZ_JAFBED010000006.1"/>
</dbReference>
<protein>
    <recommendedName>
        <fullName evidence="1">DinB-like domain-containing protein</fullName>
    </recommendedName>
</protein>
<name>A0ABS2P229_9BACI</name>
<reference evidence="2 3" key="1">
    <citation type="submission" date="2021-01" db="EMBL/GenBank/DDBJ databases">
        <title>Genomic Encyclopedia of Type Strains, Phase IV (KMG-IV): sequencing the most valuable type-strain genomes for metagenomic binning, comparative biology and taxonomic classification.</title>
        <authorList>
            <person name="Goeker M."/>
        </authorList>
    </citation>
    <scope>NUCLEOTIDE SEQUENCE [LARGE SCALE GENOMIC DNA]</scope>
    <source>
        <strain evidence="2 3">DSM 25879</strain>
    </source>
</reference>
<dbReference type="InterPro" id="IPR024775">
    <property type="entry name" value="DinB-like"/>
</dbReference>
<comment type="caution">
    <text evidence="2">The sequence shown here is derived from an EMBL/GenBank/DDBJ whole genome shotgun (WGS) entry which is preliminary data.</text>
</comment>
<feature type="domain" description="DinB-like" evidence="1">
    <location>
        <begin position="30"/>
        <end position="165"/>
    </location>
</feature>
<dbReference type="InterPro" id="IPR034660">
    <property type="entry name" value="DinB/YfiT-like"/>
</dbReference>
<proteinExistence type="predicted"/>
<organism evidence="2 3">
    <name type="scientific">Sutcliffiella tianshenii</name>
    <dbReference type="NCBI Taxonomy" id="1463404"/>
    <lineage>
        <taxon>Bacteria</taxon>
        <taxon>Bacillati</taxon>
        <taxon>Bacillota</taxon>
        <taxon>Bacilli</taxon>
        <taxon>Bacillales</taxon>
        <taxon>Bacillaceae</taxon>
        <taxon>Sutcliffiella</taxon>
    </lineage>
</organism>
<evidence type="ECO:0000313" key="2">
    <source>
        <dbReference type="EMBL" id="MBM7621012.1"/>
    </source>
</evidence>